<evidence type="ECO:0000313" key="1">
    <source>
        <dbReference type="EMBL" id="PKR59748.1"/>
    </source>
</evidence>
<dbReference type="Proteomes" id="UP000233332">
    <property type="component" value="Unassembled WGS sequence"/>
</dbReference>
<proteinExistence type="predicted"/>
<name>A0A2N3LAE6_9PROT</name>
<protein>
    <submittedName>
        <fullName evidence="1">Uncharacterized protein</fullName>
    </submittedName>
</protein>
<dbReference type="AlphaFoldDB" id="A0A2N3LAE6"/>
<reference evidence="1 2" key="1">
    <citation type="submission" date="2017-09" db="EMBL/GenBank/DDBJ databases">
        <title>Biodiversity and function of Thalassospira species in the particle-attached aromatic-hydrocarbon-degrading consortia from the surface seawater of the China South Sea.</title>
        <authorList>
            <person name="Dong C."/>
            <person name="Lai Q."/>
            <person name="Shao Z."/>
        </authorList>
    </citation>
    <scope>NUCLEOTIDE SEQUENCE [LARGE SCALE GENOMIC DNA]</scope>
    <source>
        <strain evidence="1 2">139Z-12</strain>
    </source>
</reference>
<keyword evidence="2" id="KW-1185">Reference proteome</keyword>
<accession>A0A2N3LAE6</accession>
<dbReference type="RefSeq" id="WP_101300881.1">
    <property type="nucleotide sequence ID" value="NZ_NXGX01000002.1"/>
</dbReference>
<evidence type="ECO:0000313" key="2">
    <source>
        <dbReference type="Proteomes" id="UP000233332"/>
    </source>
</evidence>
<organism evidence="1 2">
    <name type="scientific">Thalassospira lohafexi</name>
    <dbReference type="NCBI Taxonomy" id="744227"/>
    <lineage>
        <taxon>Bacteria</taxon>
        <taxon>Pseudomonadati</taxon>
        <taxon>Pseudomonadota</taxon>
        <taxon>Alphaproteobacteria</taxon>
        <taxon>Rhodospirillales</taxon>
        <taxon>Thalassospiraceae</taxon>
        <taxon>Thalassospira</taxon>
    </lineage>
</organism>
<sequence>MKRSCPYLKKDYCSNQEYYTNSGANNGSKYRHLHCGKTFLTYSASSGKHYNFVVGDALKTGTAGSACSKADEQSADALKDIIAEVCTDDSKTCTGC</sequence>
<dbReference type="EMBL" id="NXGX01000002">
    <property type="protein sequence ID" value="PKR59748.1"/>
    <property type="molecule type" value="Genomic_DNA"/>
</dbReference>
<gene>
    <name evidence="1" type="ORF">COO92_06940</name>
</gene>
<comment type="caution">
    <text evidence="1">The sequence shown here is derived from an EMBL/GenBank/DDBJ whole genome shotgun (WGS) entry which is preliminary data.</text>
</comment>